<evidence type="ECO:0000256" key="8">
    <source>
        <dbReference type="ARBA" id="ARBA00022840"/>
    </source>
</evidence>
<dbReference type="SUPFAM" id="SSF53613">
    <property type="entry name" value="Ribokinase-like"/>
    <property type="match status" value="1"/>
</dbReference>
<dbReference type="GO" id="GO:0009229">
    <property type="term" value="P:thiamine diphosphate biosynthetic process"/>
    <property type="evidence" value="ECO:0007669"/>
    <property type="project" value="UniProtKB-UniRule"/>
</dbReference>
<sequence>MLVKQELKVEMEIRRGAMSTVSTSPQQSFESPVEQQLSELLIAVRTKKPLVHNITNYLAMNISANALLALGASPIMAHSREEASELCRISQALVINIRTLSSGWAEAMVDTAMTARAHNIPWVLDPDGADISSYRMDTCQELAGLSPKVIRGNLKEIAALCADCEPELTPAQMAKADLDQLLPAILSCASRRSSVLCISGLTDNIHLVTDGERVLKVANGDALSSQVAAMGCTASALVGAFLTVTDDAWLATAAAIALLGVACELAASQAKGPGSFQAELMDQLYLIQSDQLAARLRLL</sequence>
<keyword evidence="13" id="KW-1185">Reference proteome</keyword>
<keyword evidence="4 11" id="KW-0808">Transferase</keyword>
<dbReference type="GO" id="GO:0000287">
    <property type="term" value="F:magnesium ion binding"/>
    <property type="evidence" value="ECO:0007669"/>
    <property type="project" value="UniProtKB-UniRule"/>
</dbReference>
<name>A0A2V1H223_9GAMM</name>
<comment type="catalytic activity">
    <reaction evidence="1 11">
        <text>5-(2-hydroxyethyl)-4-methylthiazole + ATP = 4-methyl-5-(2-phosphooxyethyl)-thiazole + ADP + H(+)</text>
        <dbReference type="Rhea" id="RHEA:24212"/>
        <dbReference type="ChEBI" id="CHEBI:15378"/>
        <dbReference type="ChEBI" id="CHEBI:17957"/>
        <dbReference type="ChEBI" id="CHEBI:30616"/>
        <dbReference type="ChEBI" id="CHEBI:58296"/>
        <dbReference type="ChEBI" id="CHEBI:456216"/>
        <dbReference type="EC" id="2.7.1.50"/>
    </reaction>
</comment>
<keyword evidence="9 11" id="KW-0460">Magnesium</keyword>
<dbReference type="HAMAP" id="MF_00228">
    <property type="entry name" value="Thz_kinase"/>
    <property type="match status" value="1"/>
</dbReference>
<dbReference type="AlphaFoldDB" id="A0A2V1H223"/>
<evidence type="ECO:0000256" key="6">
    <source>
        <dbReference type="ARBA" id="ARBA00022741"/>
    </source>
</evidence>
<dbReference type="EC" id="2.7.1.50" evidence="11"/>
<feature type="binding site" evidence="11">
    <location>
        <position position="151"/>
    </location>
    <ligand>
        <name>ATP</name>
        <dbReference type="ChEBI" id="CHEBI:30616"/>
    </ligand>
</feature>
<organism evidence="12 13">
    <name type="scientific">Pelagibaculum spongiae</name>
    <dbReference type="NCBI Taxonomy" id="2080658"/>
    <lineage>
        <taxon>Bacteria</taxon>
        <taxon>Pseudomonadati</taxon>
        <taxon>Pseudomonadota</taxon>
        <taxon>Gammaproteobacteria</taxon>
        <taxon>Oceanospirillales</taxon>
        <taxon>Pelagibaculum</taxon>
    </lineage>
</organism>
<evidence type="ECO:0000256" key="4">
    <source>
        <dbReference type="ARBA" id="ARBA00022679"/>
    </source>
</evidence>
<comment type="cofactor">
    <cofactor evidence="2 11">
        <name>Mg(2+)</name>
        <dbReference type="ChEBI" id="CHEBI:18420"/>
    </cofactor>
</comment>
<evidence type="ECO:0000256" key="7">
    <source>
        <dbReference type="ARBA" id="ARBA00022777"/>
    </source>
</evidence>
<dbReference type="Pfam" id="PF02110">
    <property type="entry name" value="HK"/>
    <property type="match status" value="1"/>
</dbReference>
<dbReference type="InterPro" id="IPR000417">
    <property type="entry name" value="Hyethyz_kinase"/>
</dbReference>
<feature type="binding site" evidence="11">
    <location>
        <position position="229"/>
    </location>
    <ligand>
        <name>substrate</name>
    </ligand>
</feature>
<comment type="pathway">
    <text evidence="3 11">Cofactor biosynthesis; thiamine diphosphate biosynthesis; 4-methyl-5-(2-phosphoethyl)-thiazole from 5-(2-hydroxyethyl)-4-methylthiazole: step 1/1.</text>
</comment>
<keyword evidence="8 11" id="KW-0067">ATP-binding</keyword>
<dbReference type="EMBL" id="QDDL01000002">
    <property type="protein sequence ID" value="PVZ70492.1"/>
    <property type="molecule type" value="Genomic_DNA"/>
</dbReference>
<keyword evidence="5 11" id="KW-0479">Metal-binding</keyword>
<comment type="function">
    <text evidence="11">Catalyzes the phosphorylation of the hydroxyl group of 4-methyl-5-beta-hydroxyethylthiazole (THZ).</text>
</comment>
<gene>
    <name evidence="11" type="primary">thiM</name>
    <name evidence="12" type="ORF">DC094_07880</name>
</gene>
<evidence type="ECO:0000313" key="12">
    <source>
        <dbReference type="EMBL" id="PVZ70492.1"/>
    </source>
</evidence>
<dbReference type="Proteomes" id="UP000244906">
    <property type="component" value="Unassembled WGS sequence"/>
</dbReference>
<comment type="similarity">
    <text evidence="11">Belongs to the Thz kinase family.</text>
</comment>
<dbReference type="UniPathway" id="UPA00060">
    <property type="reaction ID" value="UER00139"/>
</dbReference>
<reference evidence="12 13" key="1">
    <citation type="submission" date="2018-04" db="EMBL/GenBank/DDBJ databases">
        <title>Thalassorhabdus spongiae gen. nov., sp. nov., isolated from a marine sponge in South-West Iceland.</title>
        <authorList>
            <person name="Knobloch S."/>
            <person name="Daussin A."/>
            <person name="Johannsson R."/>
            <person name="Marteinsson V.T."/>
        </authorList>
    </citation>
    <scope>NUCLEOTIDE SEQUENCE [LARGE SCALE GENOMIC DNA]</scope>
    <source>
        <strain evidence="12 13">Hp12</strain>
    </source>
</reference>
<proteinExistence type="inferred from homology"/>
<keyword evidence="10 11" id="KW-0784">Thiamine biosynthesis</keyword>
<evidence type="ECO:0000256" key="11">
    <source>
        <dbReference type="HAMAP-Rule" id="MF_00228"/>
    </source>
</evidence>
<dbReference type="GO" id="GO:0009228">
    <property type="term" value="P:thiamine biosynthetic process"/>
    <property type="evidence" value="ECO:0007669"/>
    <property type="project" value="UniProtKB-KW"/>
</dbReference>
<dbReference type="CDD" id="cd01170">
    <property type="entry name" value="THZ_kinase"/>
    <property type="match status" value="1"/>
</dbReference>
<evidence type="ECO:0000256" key="2">
    <source>
        <dbReference type="ARBA" id="ARBA00001946"/>
    </source>
</evidence>
<dbReference type="InterPro" id="IPR029056">
    <property type="entry name" value="Ribokinase-like"/>
</dbReference>
<dbReference type="NCBIfam" id="NF006830">
    <property type="entry name" value="PRK09355.1"/>
    <property type="match status" value="1"/>
</dbReference>
<keyword evidence="7 11" id="KW-0418">Kinase</keyword>
<evidence type="ECO:0000313" key="13">
    <source>
        <dbReference type="Proteomes" id="UP000244906"/>
    </source>
</evidence>
<evidence type="ECO:0000256" key="9">
    <source>
        <dbReference type="ARBA" id="ARBA00022842"/>
    </source>
</evidence>
<feature type="binding site" evidence="11">
    <location>
        <position position="199"/>
    </location>
    <ligand>
        <name>ATP</name>
        <dbReference type="ChEBI" id="CHEBI:30616"/>
    </ligand>
</feature>
<dbReference type="GO" id="GO:0004417">
    <property type="term" value="F:hydroxyethylthiazole kinase activity"/>
    <property type="evidence" value="ECO:0007669"/>
    <property type="project" value="UniProtKB-UniRule"/>
</dbReference>
<dbReference type="PRINTS" id="PR01099">
    <property type="entry name" value="HYETHTZKNASE"/>
</dbReference>
<keyword evidence="6 11" id="KW-0547">Nucleotide-binding</keyword>
<evidence type="ECO:0000256" key="3">
    <source>
        <dbReference type="ARBA" id="ARBA00004868"/>
    </source>
</evidence>
<dbReference type="Gene3D" id="3.40.1190.20">
    <property type="match status" value="1"/>
</dbReference>
<dbReference type="PIRSF" id="PIRSF000513">
    <property type="entry name" value="Thz_kinase"/>
    <property type="match status" value="1"/>
</dbReference>
<comment type="caution">
    <text evidence="12">The sequence shown here is derived from an EMBL/GenBank/DDBJ whole genome shotgun (WGS) entry which is preliminary data.</text>
</comment>
<evidence type="ECO:0000256" key="1">
    <source>
        <dbReference type="ARBA" id="ARBA00001771"/>
    </source>
</evidence>
<dbReference type="GO" id="GO:0005524">
    <property type="term" value="F:ATP binding"/>
    <property type="evidence" value="ECO:0007669"/>
    <property type="project" value="UniProtKB-UniRule"/>
</dbReference>
<protein>
    <recommendedName>
        <fullName evidence="11">Hydroxyethylthiazole kinase</fullName>
        <ecNumber evidence="11">2.7.1.50</ecNumber>
    </recommendedName>
    <alternativeName>
        <fullName evidence="11">4-methyl-5-beta-hydroxyethylthiazole kinase</fullName>
        <shortName evidence="11">TH kinase</shortName>
        <shortName evidence="11">Thz kinase</shortName>
    </alternativeName>
</protein>
<evidence type="ECO:0000256" key="5">
    <source>
        <dbReference type="ARBA" id="ARBA00022723"/>
    </source>
</evidence>
<evidence type="ECO:0000256" key="10">
    <source>
        <dbReference type="ARBA" id="ARBA00022977"/>
    </source>
</evidence>
<accession>A0A2V1H223</accession>
<feature type="binding site" evidence="11">
    <location>
        <position position="76"/>
    </location>
    <ligand>
        <name>substrate</name>
    </ligand>
</feature>